<dbReference type="SUPFAM" id="SSF48371">
    <property type="entry name" value="ARM repeat"/>
    <property type="match status" value="1"/>
</dbReference>
<keyword evidence="4" id="KW-0813">Transport</keyword>
<evidence type="ECO:0000256" key="6">
    <source>
        <dbReference type="ARBA" id="ARBA00022927"/>
    </source>
</evidence>
<dbReference type="PANTHER" id="PTHR12596">
    <property type="entry name" value="EXPORTIN 4,7-RELATED"/>
    <property type="match status" value="1"/>
</dbReference>
<dbReference type="GO" id="GO:0005643">
    <property type="term" value="C:nuclear pore"/>
    <property type="evidence" value="ECO:0007669"/>
    <property type="project" value="TreeGrafter"/>
</dbReference>
<sequence length="759" mass="85867">MQLFEIFQLGCGLLKKACEMVKTIDFNDADQHGLLTHTLQLVHNCLTFDFIGTSTDESSDDLCTVQIPTQWRSAFLDGSTLKLFFDLYTSLPPSLSPMALSCLVQMASVRRSLFNNTERAKFLNHVVLGVKVILQNPQGLADPNNYHEFCRLLARLKSNYQLGELVKVDDYPDLIMRIAEFTVNSLQMWQFSPNSVHYLLSLWQRLVAPVPYVKATEPHLLETYTPEVTKAYITSRLESVAVVLRDGLEDPLDDQGMVAQQLDQLSTIGRYEYKKTCTLLVQLFDENAQRYQEALSHPTCSPLNVSIHEGRLSWLVYIIGAVIGGRVSFASTDEHDEMDGELVCRVLQLMNLTDSRLENGGCQKLDLALLSFFEQFRKIYVGDQVQKTSRVYRRLSEVLGLSCESMVLSVFIQKIITNLKYWGSSESIISRTLQLLSDLSVGYSSVRKLVKLDAVQFMLNNHTSQHFPFLSVTSVGQAQLSDLRCRTTFYTALGRLLMVELGEDEERFERFMMPLAVSFENLGNLLSQVDTPMFRAEESKRTLIGLARDLRGVAFAFNTKVSYMMLFEWVYPAYTSVMLRALQLWCHEPCVTTPVLKLFSELAQNRSQRLQFDVSSPNGILLFREVSKVLVGYGSRILTMSPDVPKDQLYAMKLKGISVCFSMLKAALSGNYVNFGVFRLYGDGALENALDTFVKLLLSISQSDLLDYPKLSQSYYALLECLAQDHMPFVSNLEPRVFFYIMATISEGLTALGTTEAVM</sequence>
<evidence type="ECO:0000313" key="10">
    <source>
        <dbReference type="EnsemblMetazoa" id="CapteP228220"/>
    </source>
</evidence>
<dbReference type="HOGENOM" id="CLU_005409_1_0_1"/>
<dbReference type="PANTHER" id="PTHR12596:SF2">
    <property type="entry name" value="EXPORTIN-7 ISOFORM X1"/>
    <property type="match status" value="1"/>
</dbReference>
<dbReference type="EnsemblMetazoa" id="CapteT228220">
    <property type="protein sequence ID" value="CapteP228220"/>
    <property type="gene ID" value="CapteG228220"/>
</dbReference>
<dbReference type="Gene3D" id="1.25.10.10">
    <property type="entry name" value="Leucine-rich Repeat Variant"/>
    <property type="match status" value="1"/>
</dbReference>
<evidence type="ECO:0000313" key="11">
    <source>
        <dbReference type="Proteomes" id="UP000014760"/>
    </source>
</evidence>
<comment type="subcellular location">
    <subcellularLocation>
        <location evidence="2">Cytoplasm</location>
    </subcellularLocation>
    <subcellularLocation>
        <location evidence="1">Nucleus</location>
    </subcellularLocation>
</comment>
<dbReference type="GO" id="GO:0005737">
    <property type="term" value="C:cytoplasm"/>
    <property type="evidence" value="ECO:0007669"/>
    <property type="project" value="UniProtKB-SubCell"/>
</dbReference>
<gene>
    <name evidence="9" type="ORF">CAPTEDRAFT_228220</name>
</gene>
<evidence type="ECO:0000256" key="7">
    <source>
        <dbReference type="ARBA" id="ARBA00023242"/>
    </source>
</evidence>
<dbReference type="InterPro" id="IPR044189">
    <property type="entry name" value="XPO4/7-like"/>
</dbReference>
<evidence type="ECO:0000259" key="8">
    <source>
        <dbReference type="Pfam" id="PF25795"/>
    </source>
</evidence>
<evidence type="ECO:0000256" key="5">
    <source>
        <dbReference type="ARBA" id="ARBA00022490"/>
    </source>
</evidence>
<dbReference type="InterPro" id="IPR011989">
    <property type="entry name" value="ARM-like"/>
</dbReference>
<protein>
    <recommendedName>
        <fullName evidence="8">Exportin-7/Ran-binding protein 17 TPR repeats domain-containing protein</fullName>
    </recommendedName>
</protein>
<proteinExistence type="inferred from homology"/>
<accession>R7UUM7</accession>
<evidence type="ECO:0000256" key="1">
    <source>
        <dbReference type="ARBA" id="ARBA00004123"/>
    </source>
</evidence>
<dbReference type="InterPro" id="IPR016024">
    <property type="entry name" value="ARM-type_fold"/>
</dbReference>
<reference evidence="11" key="1">
    <citation type="submission" date="2012-12" db="EMBL/GenBank/DDBJ databases">
        <authorList>
            <person name="Hellsten U."/>
            <person name="Grimwood J."/>
            <person name="Chapman J.A."/>
            <person name="Shapiro H."/>
            <person name="Aerts A."/>
            <person name="Otillar R.P."/>
            <person name="Terry A.Y."/>
            <person name="Boore J.L."/>
            <person name="Simakov O."/>
            <person name="Marletaz F."/>
            <person name="Cho S.-J."/>
            <person name="Edsinger-Gonzales E."/>
            <person name="Havlak P."/>
            <person name="Kuo D.-H."/>
            <person name="Larsson T."/>
            <person name="Lv J."/>
            <person name="Arendt D."/>
            <person name="Savage R."/>
            <person name="Osoegawa K."/>
            <person name="de Jong P."/>
            <person name="Lindberg D.R."/>
            <person name="Seaver E.C."/>
            <person name="Weisblat D.A."/>
            <person name="Putnam N.H."/>
            <person name="Grigoriev I.V."/>
            <person name="Rokhsar D.S."/>
        </authorList>
    </citation>
    <scope>NUCLEOTIDE SEQUENCE</scope>
    <source>
        <strain evidence="11">I ESC-2004</strain>
    </source>
</reference>
<keyword evidence="7" id="KW-0539">Nucleus</keyword>
<feature type="domain" description="Exportin-7/Ran-binding protein 17 TPR repeats" evidence="8">
    <location>
        <begin position="240"/>
        <end position="474"/>
    </location>
</feature>
<dbReference type="AlphaFoldDB" id="R7UUM7"/>
<keyword evidence="11" id="KW-1185">Reference proteome</keyword>
<evidence type="ECO:0000256" key="4">
    <source>
        <dbReference type="ARBA" id="ARBA00022448"/>
    </source>
</evidence>
<dbReference type="EMBL" id="AMQN01007185">
    <property type="status" value="NOT_ANNOTATED_CDS"/>
    <property type="molecule type" value="Genomic_DNA"/>
</dbReference>
<keyword evidence="5" id="KW-0963">Cytoplasm</keyword>
<dbReference type="STRING" id="283909.R7UUM7"/>
<evidence type="ECO:0000256" key="3">
    <source>
        <dbReference type="ARBA" id="ARBA00009466"/>
    </source>
</evidence>
<evidence type="ECO:0000256" key="2">
    <source>
        <dbReference type="ARBA" id="ARBA00004496"/>
    </source>
</evidence>
<reference evidence="9 11" key="2">
    <citation type="journal article" date="2013" name="Nature">
        <title>Insights into bilaterian evolution from three spiralian genomes.</title>
        <authorList>
            <person name="Simakov O."/>
            <person name="Marletaz F."/>
            <person name="Cho S.J."/>
            <person name="Edsinger-Gonzales E."/>
            <person name="Havlak P."/>
            <person name="Hellsten U."/>
            <person name="Kuo D.H."/>
            <person name="Larsson T."/>
            <person name="Lv J."/>
            <person name="Arendt D."/>
            <person name="Savage R."/>
            <person name="Osoegawa K."/>
            <person name="de Jong P."/>
            <person name="Grimwood J."/>
            <person name="Chapman J.A."/>
            <person name="Shapiro H."/>
            <person name="Aerts A."/>
            <person name="Otillar R.P."/>
            <person name="Terry A.Y."/>
            <person name="Boore J.L."/>
            <person name="Grigoriev I.V."/>
            <person name="Lindberg D.R."/>
            <person name="Seaver E.C."/>
            <person name="Weisblat D.A."/>
            <person name="Putnam N.H."/>
            <person name="Rokhsar D.S."/>
        </authorList>
    </citation>
    <scope>NUCLEOTIDE SEQUENCE</scope>
    <source>
        <strain evidence="9 11">I ESC-2004</strain>
    </source>
</reference>
<evidence type="ECO:0000313" key="9">
    <source>
        <dbReference type="EMBL" id="ELU07061.1"/>
    </source>
</evidence>
<dbReference type="OrthoDB" id="244158at2759"/>
<reference evidence="10" key="3">
    <citation type="submission" date="2015-06" db="UniProtKB">
        <authorList>
            <consortium name="EnsemblMetazoa"/>
        </authorList>
    </citation>
    <scope>IDENTIFICATION</scope>
</reference>
<dbReference type="InterPro" id="IPR057947">
    <property type="entry name" value="TPR_XPO7/RBP17"/>
</dbReference>
<dbReference type="FunCoup" id="R7UUM7">
    <property type="interactions" value="2741"/>
</dbReference>
<dbReference type="Proteomes" id="UP000014760">
    <property type="component" value="Unassembled WGS sequence"/>
</dbReference>
<comment type="similarity">
    <text evidence="3">Belongs to the exportin family.</text>
</comment>
<keyword evidence="6" id="KW-0653">Protein transport</keyword>
<dbReference type="Pfam" id="PF25795">
    <property type="entry name" value="TPR_XPO7"/>
    <property type="match status" value="1"/>
</dbReference>
<dbReference type="GO" id="GO:0006611">
    <property type="term" value="P:protein export from nucleus"/>
    <property type="evidence" value="ECO:0007669"/>
    <property type="project" value="TreeGrafter"/>
</dbReference>
<dbReference type="GO" id="GO:0005049">
    <property type="term" value="F:nuclear export signal receptor activity"/>
    <property type="evidence" value="ECO:0007669"/>
    <property type="project" value="InterPro"/>
</dbReference>
<dbReference type="EMBL" id="KB300180">
    <property type="protein sequence ID" value="ELU07061.1"/>
    <property type="molecule type" value="Genomic_DNA"/>
</dbReference>
<dbReference type="OMA" id="SWKWAGS"/>
<organism evidence="9">
    <name type="scientific">Capitella teleta</name>
    <name type="common">Polychaete worm</name>
    <dbReference type="NCBI Taxonomy" id="283909"/>
    <lineage>
        <taxon>Eukaryota</taxon>
        <taxon>Metazoa</taxon>
        <taxon>Spiralia</taxon>
        <taxon>Lophotrochozoa</taxon>
        <taxon>Annelida</taxon>
        <taxon>Polychaeta</taxon>
        <taxon>Sedentaria</taxon>
        <taxon>Scolecida</taxon>
        <taxon>Capitellidae</taxon>
        <taxon>Capitella</taxon>
    </lineage>
</organism>
<name>R7UUM7_CAPTE</name>
<dbReference type="FunFam" id="1.25.10.10:FF:000042">
    <property type="entry name" value="exportin-7 isoform X1"/>
    <property type="match status" value="1"/>
</dbReference>